<accession>A0A1F6PB06</accession>
<dbReference type="AlphaFoldDB" id="A0A1F6PB06"/>
<comment type="caution">
    <text evidence="2">The sequence shown here is derived from an EMBL/GenBank/DDBJ whole genome shotgun (WGS) entry which is preliminary data.</text>
</comment>
<proteinExistence type="predicted"/>
<dbReference type="STRING" id="1798705.A2563_01275"/>
<protein>
    <submittedName>
        <fullName evidence="2">Uncharacterized protein</fullName>
    </submittedName>
</protein>
<evidence type="ECO:0000313" key="3">
    <source>
        <dbReference type="Proteomes" id="UP000176634"/>
    </source>
</evidence>
<keyword evidence="1" id="KW-0472">Membrane</keyword>
<dbReference type="Proteomes" id="UP000176634">
    <property type="component" value="Unassembled WGS sequence"/>
</dbReference>
<dbReference type="EMBL" id="MFRA01000001">
    <property type="protein sequence ID" value="OGH93220.1"/>
    <property type="molecule type" value="Genomic_DNA"/>
</dbReference>
<evidence type="ECO:0000313" key="2">
    <source>
        <dbReference type="EMBL" id="OGH93220.1"/>
    </source>
</evidence>
<name>A0A1F6PB06_9BACT</name>
<sequence>MRRNINNVEIVEPPIGELTKKYSAFSAIKRACFTGCGCLVFVIIGIIIFIRIAMGSGPETLSSVPANFPSNIPLYDKDNIEQITFISGKYKNRGIEIAAIFPKIILSPLLITMDKNTQANADTDKLTSITNLWKMISAPVSDHRDTIQIEWRELNADPFFIIGYYKTELKKQAYNIDVESEGEGVQQFSFSKDDITGSMYVQGAPGQGADYAVLTVNLKTETSTST</sequence>
<keyword evidence="1" id="KW-1133">Transmembrane helix</keyword>
<gene>
    <name evidence="2" type="ORF">A2563_01275</name>
</gene>
<reference evidence="2 3" key="1">
    <citation type="journal article" date="2016" name="Nat. Commun.">
        <title>Thousands of microbial genomes shed light on interconnected biogeochemical processes in an aquifer system.</title>
        <authorList>
            <person name="Anantharaman K."/>
            <person name="Brown C.T."/>
            <person name="Hug L.A."/>
            <person name="Sharon I."/>
            <person name="Castelle C.J."/>
            <person name="Probst A.J."/>
            <person name="Thomas B.C."/>
            <person name="Singh A."/>
            <person name="Wilkins M.J."/>
            <person name="Karaoz U."/>
            <person name="Brodie E.L."/>
            <person name="Williams K.H."/>
            <person name="Hubbard S.S."/>
            <person name="Banfield J.F."/>
        </authorList>
    </citation>
    <scope>NUCLEOTIDE SEQUENCE [LARGE SCALE GENOMIC DNA]</scope>
</reference>
<evidence type="ECO:0000256" key="1">
    <source>
        <dbReference type="SAM" id="Phobius"/>
    </source>
</evidence>
<keyword evidence="1" id="KW-0812">Transmembrane</keyword>
<feature type="transmembrane region" description="Helical" evidence="1">
    <location>
        <begin position="31"/>
        <end position="54"/>
    </location>
</feature>
<organism evidence="2 3">
    <name type="scientific">Candidatus Magasanikbacteria bacterium RIFOXYD1_FULL_40_23</name>
    <dbReference type="NCBI Taxonomy" id="1798705"/>
    <lineage>
        <taxon>Bacteria</taxon>
        <taxon>Candidatus Magasanikiibacteriota</taxon>
    </lineage>
</organism>